<comment type="caution">
    <text evidence="1">The sequence shown here is derived from an EMBL/GenBank/DDBJ whole genome shotgun (WGS) entry which is preliminary data.</text>
</comment>
<dbReference type="RefSeq" id="WP_146433264.1">
    <property type="nucleotide sequence ID" value="NZ_VIGV01000002.1"/>
</dbReference>
<evidence type="ECO:0000313" key="1">
    <source>
        <dbReference type="EMBL" id="TWS25350.1"/>
    </source>
</evidence>
<name>A0A5C5RRW1_9ACTN</name>
<evidence type="ECO:0000313" key="2">
    <source>
        <dbReference type="Proteomes" id="UP000319792"/>
    </source>
</evidence>
<dbReference type="Proteomes" id="UP000319792">
    <property type="component" value="Unassembled WGS sequence"/>
</dbReference>
<dbReference type="AlphaFoldDB" id="A0A5C5RRW1"/>
<organism evidence="1 2">
    <name type="scientific">Tsukamurella sputi</name>
    <dbReference type="NCBI Taxonomy" id="2591848"/>
    <lineage>
        <taxon>Bacteria</taxon>
        <taxon>Bacillati</taxon>
        <taxon>Actinomycetota</taxon>
        <taxon>Actinomycetes</taxon>
        <taxon>Mycobacteriales</taxon>
        <taxon>Tsukamurellaceae</taxon>
        <taxon>Tsukamurella</taxon>
    </lineage>
</organism>
<keyword evidence="2" id="KW-1185">Reference proteome</keyword>
<accession>A0A5C5RRW1</accession>
<reference evidence="1 2" key="2">
    <citation type="submission" date="2019-08" db="EMBL/GenBank/DDBJ databases">
        <title>Tsukamurella conjunctivitidis sp. nov., Tsukamurella assacharolytica sp. nov. and Tsukamurella sputae sp. nov. isolated from patients with conjunctivitis, bacteraemia (lymphoma) and respiratory infection (sputum) in Hong Kong.</title>
        <authorList>
            <person name="Fok K.M.N."/>
            <person name="Fong J.Y.H."/>
        </authorList>
    </citation>
    <scope>NUCLEOTIDE SEQUENCE [LARGE SCALE GENOMIC DNA]</scope>
    <source>
        <strain evidence="1 2">HKU70</strain>
    </source>
</reference>
<dbReference type="OrthoDB" id="9955442at2"/>
<dbReference type="EMBL" id="VIGV01000002">
    <property type="protein sequence ID" value="TWS25350.1"/>
    <property type="molecule type" value="Genomic_DNA"/>
</dbReference>
<protein>
    <submittedName>
        <fullName evidence="1">Uncharacterized protein</fullName>
    </submittedName>
</protein>
<gene>
    <name evidence="1" type="ORF">FK268_09160</name>
</gene>
<reference evidence="1 2" key="1">
    <citation type="submission" date="2019-06" db="EMBL/GenBank/DDBJ databases">
        <authorList>
            <person name="Teng J.L.L."/>
            <person name="Lee H.H."/>
            <person name="Lau S.K.P."/>
            <person name="Woo P.C.Y."/>
        </authorList>
    </citation>
    <scope>NUCLEOTIDE SEQUENCE [LARGE SCALE GENOMIC DNA]</scope>
    <source>
        <strain evidence="1 2">HKU70</strain>
    </source>
</reference>
<proteinExistence type="predicted"/>
<sequence>MYLAALQEDPELAEAMLGDYRPPLPSGEPPTFRGFTEYRYDNAKTHALLEQLIAVTGQADASGIQAVVPVPAVERMWRAQGLQRLRTSVAIATGRPA</sequence>